<evidence type="ECO:0008006" key="3">
    <source>
        <dbReference type="Google" id="ProtNLM"/>
    </source>
</evidence>
<name>A0A4Y7PWV0_9AGAM</name>
<organism evidence="1 2">
    <name type="scientific">Rickenella mellea</name>
    <dbReference type="NCBI Taxonomy" id="50990"/>
    <lineage>
        <taxon>Eukaryota</taxon>
        <taxon>Fungi</taxon>
        <taxon>Dikarya</taxon>
        <taxon>Basidiomycota</taxon>
        <taxon>Agaricomycotina</taxon>
        <taxon>Agaricomycetes</taxon>
        <taxon>Hymenochaetales</taxon>
        <taxon>Rickenellaceae</taxon>
        <taxon>Rickenella</taxon>
    </lineage>
</organism>
<keyword evidence="2" id="KW-1185">Reference proteome</keyword>
<accession>A0A4Y7PWV0</accession>
<sequence length="456" mass="51128">MARIGDDEPAVQFSQKSSATVQTLAPELLREIFMHCVSNDSDTDPRRSIRCLSQVPLLLGRVCRTWRVVVGTSPELWSNFTVGDRQFHHVDFEKDLEAAKHWISKSGSRPLSIAIHYPGISSYGALLPPILKFLVSQSWRWKDIKLTVPSGFEDIVLSPLAFGTRNLPQLVKFDSTITRKSSSAKFILSSAPRLQFLRHSGDGPVHVDFGGGPHKIKQIGMRRTAKGKLSLADLFTCFTHCPLLENLVIPIWQSEMPRDELPSSIELSYLTHLSLRCSEGVDPHRLFGRLFLPVLISLELFIIFSSDTDWPHLQTMLARSRPPLQNLCLRFVPMTELTLVGCLSCVPTLTELELEGIECSDTILNALTVDEFKGDVNGSKNLCPWLETIDFVNDVYSEFSRRAMKGMIISRRKNANFARGKALTLIKCQSFNFDGIRSNPDIAECLKDGLVLIGCE</sequence>
<gene>
    <name evidence="1" type="ORF">BD410DRAFT_449616</name>
</gene>
<dbReference type="STRING" id="50990.A0A4Y7PWV0"/>
<dbReference type="VEuPathDB" id="FungiDB:BD410DRAFT_449616"/>
<dbReference type="EMBL" id="ML170200">
    <property type="protein sequence ID" value="TDL19079.1"/>
    <property type="molecule type" value="Genomic_DNA"/>
</dbReference>
<dbReference type="OrthoDB" id="2269034at2759"/>
<dbReference type="SUPFAM" id="SSF52047">
    <property type="entry name" value="RNI-like"/>
    <property type="match status" value="1"/>
</dbReference>
<proteinExistence type="predicted"/>
<evidence type="ECO:0000313" key="1">
    <source>
        <dbReference type="EMBL" id="TDL19079.1"/>
    </source>
</evidence>
<protein>
    <recommendedName>
        <fullName evidence="3">F-box domain-containing protein</fullName>
    </recommendedName>
</protein>
<dbReference type="Gene3D" id="3.80.10.10">
    <property type="entry name" value="Ribonuclease Inhibitor"/>
    <property type="match status" value="1"/>
</dbReference>
<dbReference type="Proteomes" id="UP000294933">
    <property type="component" value="Unassembled WGS sequence"/>
</dbReference>
<evidence type="ECO:0000313" key="2">
    <source>
        <dbReference type="Proteomes" id="UP000294933"/>
    </source>
</evidence>
<dbReference type="AlphaFoldDB" id="A0A4Y7PWV0"/>
<dbReference type="InterPro" id="IPR032675">
    <property type="entry name" value="LRR_dom_sf"/>
</dbReference>
<reference evidence="1 2" key="1">
    <citation type="submission" date="2018-06" db="EMBL/GenBank/DDBJ databases">
        <title>A transcriptomic atlas of mushroom development highlights an independent origin of complex multicellularity.</title>
        <authorList>
            <consortium name="DOE Joint Genome Institute"/>
            <person name="Krizsan K."/>
            <person name="Almasi E."/>
            <person name="Merenyi Z."/>
            <person name="Sahu N."/>
            <person name="Viragh M."/>
            <person name="Koszo T."/>
            <person name="Mondo S."/>
            <person name="Kiss B."/>
            <person name="Balint B."/>
            <person name="Kues U."/>
            <person name="Barry K."/>
            <person name="Hegedus J.C."/>
            <person name="Henrissat B."/>
            <person name="Johnson J."/>
            <person name="Lipzen A."/>
            <person name="Ohm R."/>
            <person name="Nagy I."/>
            <person name="Pangilinan J."/>
            <person name="Yan J."/>
            <person name="Xiong Y."/>
            <person name="Grigoriev I.V."/>
            <person name="Hibbett D.S."/>
            <person name="Nagy L.G."/>
        </authorList>
    </citation>
    <scope>NUCLEOTIDE SEQUENCE [LARGE SCALE GENOMIC DNA]</scope>
    <source>
        <strain evidence="1 2">SZMC22713</strain>
    </source>
</reference>